<dbReference type="EMBL" id="FQXP01000003">
    <property type="protein sequence ID" value="SHH33518.1"/>
    <property type="molecule type" value="Genomic_DNA"/>
</dbReference>
<proteinExistence type="predicted"/>
<protein>
    <submittedName>
        <fullName evidence="1">MazG nucleotide pyrophosphohydrolase domain-containing protein</fullName>
    </submittedName>
</protein>
<dbReference type="Gene3D" id="1.10.287.1080">
    <property type="entry name" value="MazG-like"/>
    <property type="match status" value="1"/>
</dbReference>
<dbReference type="Proteomes" id="UP000184526">
    <property type="component" value="Unassembled WGS sequence"/>
</dbReference>
<reference evidence="1 2" key="1">
    <citation type="submission" date="2016-11" db="EMBL/GenBank/DDBJ databases">
        <authorList>
            <person name="Jaros S."/>
            <person name="Januszkiewicz K."/>
            <person name="Wedrychowicz H."/>
        </authorList>
    </citation>
    <scope>NUCLEOTIDE SEQUENCE [LARGE SCALE GENOMIC DNA]</scope>
    <source>
        <strain evidence="1 2">DSM 3089</strain>
    </source>
</reference>
<accession>A0A1M5S5G3</accession>
<dbReference type="AlphaFoldDB" id="A0A1M5S5G3"/>
<dbReference type="SUPFAM" id="SSF101386">
    <property type="entry name" value="all-alpha NTP pyrophosphatases"/>
    <property type="match status" value="1"/>
</dbReference>
<keyword evidence="1" id="KW-0378">Hydrolase</keyword>
<evidence type="ECO:0000313" key="2">
    <source>
        <dbReference type="Proteomes" id="UP000184526"/>
    </source>
</evidence>
<evidence type="ECO:0000313" key="1">
    <source>
        <dbReference type="EMBL" id="SHH33518.1"/>
    </source>
</evidence>
<dbReference type="STRING" id="1121306.SAMN02745196_00040"/>
<dbReference type="GO" id="GO:0016787">
    <property type="term" value="F:hydrolase activity"/>
    <property type="evidence" value="ECO:0007669"/>
    <property type="project" value="UniProtKB-KW"/>
</dbReference>
<name>A0A1M5S5G3_9CLOT</name>
<gene>
    <name evidence="1" type="ORF">SAMN02745196_00040</name>
</gene>
<keyword evidence="2" id="KW-1185">Reference proteome</keyword>
<organism evidence="1 2">
    <name type="scientific">Clostridium collagenovorans DSM 3089</name>
    <dbReference type="NCBI Taxonomy" id="1121306"/>
    <lineage>
        <taxon>Bacteria</taxon>
        <taxon>Bacillati</taxon>
        <taxon>Bacillota</taxon>
        <taxon>Clostridia</taxon>
        <taxon>Eubacteriales</taxon>
        <taxon>Clostridiaceae</taxon>
        <taxon>Clostridium</taxon>
    </lineage>
</organism>
<sequence>MIEVGEVADIIKKKGDNHIMNDEETRNHFLEELSDVLMYFNDVMLCYSISPEELKNVYLQKHNKNIECW</sequence>